<gene>
    <name evidence="1" type="ORF">GO620_004060</name>
</gene>
<dbReference type="EMBL" id="CP066775">
    <property type="protein sequence ID" value="QQL50640.1"/>
    <property type="molecule type" value="Genomic_DNA"/>
</dbReference>
<name>A0A6I4I1L1_9SPHI</name>
<dbReference type="Proteomes" id="UP000429232">
    <property type="component" value="Chromosome"/>
</dbReference>
<protein>
    <submittedName>
        <fullName evidence="1">Uncharacterized protein</fullName>
    </submittedName>
</protein>
<evidence type="ECO:0000313" key="1">
    <source>
        <dbReference type="EMBL" id="QQL50640.1"/>
    </source>
</evidence>
<keyword evidence="2" id="KW-1185">Reference proteome</keyword>
<proteinExistence type="predicted"/>
<accession>A0A6I4I1L1</accession>
<dbReference type="RefSeq" id="WP_157526526.1">
    <property type="nucleotide sequence ID" value="NZ_CP066775.1"/>
</dbReference>
<dbReference type="KEGG" id="mgik:GO620_004060"/>
<reference evidence="1 2" key="1">
    <citation type="submission" date="2020-12" db="EMBL/GenBank/DDBJ databases">
        <title>HMF7856_wgs.fasta genome submission.</title>
        <authorList>
            <person name="Kang H."/>
            <person name="Kim H."/>
            <person name="Joh K."/>
        </authorList>
    </citation>
    <scope>NUCLEOTIDE SEQUENCE [LARGE SCALE GENOMIC DNA]</scope>
    <source>
        <strain evidence="1 2">HMF7856</strain>
    </source>
</reference>
<sequence length="92" mass="10029">MFLLFSNVVFTAQTDAAFFGIVKSVPTLIRLGTLARSFGDKLLKAPGMKLSPRHPTQRSNFVPTNDAWIQQKIDVLDKKSGGLGRKGEPALA</sequence>
<dbReference type="AlphaFoldDB" id="A0A6I4I1L1"/>
<evidence type="ECO:0000313" key="2">
    <source>
        <dbReference type="Proteomes" id="UP000429232"/>
    </source>
</evidence>
<organism evidence="1 2">
    <name type="scientific">Mucilaginibacter ginkgonis</name>
    <dbReference type="NCBI Taxonomy" id="2682091"/>
    <lineage>
        <taxon>Bacteria</taxon>
        <taxon>Pseudomonadati</taxon>
        <taxon>Bacteroidota</taxon>
        <taxon>Sphingobacteriia</taxon>
        <taxon>Sphingobacteriales</taxon>
        <taxon>Sphingobacteriaceae</taxon>
        <taxon>Mucilaginibacter</taxon>
    </lineage>
</organism>